<sequence>MTRDSNGGVGGRVQLPFDTYGLRRHNGLPLEEYYHSVENVPDLAARGVSQELYRRIFVNELAQVTGLEMPPRDEDAVKRQVCAAWLAAFVCFPVGLPYCCWITHRERARVQAFDADLRAWQANATEQLRAIVPGAVVKTRMRVKGEYQIVGREQGEVKKSYVPTSTERSIVIALTPEEGSLLQDEPHISGDADNIPPQCMCVFCACEGRPDGSCEGETLCCCKFTVKPGAPEGLDYYEWKRDERCAVPV</sequence>
<evidence type="ECO:0000313" key="2">
    <source>
        <dbReference type="Proteomes" id="UP000002009"/>
    </source>
</evidence>
<dbReference type="RefSeq" id="XP_002503068.1">
    <property type="nucleotide sequence ID" value="XM_002503022.1"/>
</dbReference>
<evidence type="ECO:0000313" key="1">
    <source>
        <dbReference type="EMBL" id="ACO64326.1"/>
    </source>
</evidence>
<keyword evidence="2" id="KW-1185">Reference proteome</keyword>
<dbReference type="Proteomes" id="UP000002009">
    <property type="component" value="Chromosome 6"/>
</dbReference>
<protein>
    <submittedName>
        <fullName evidence="1">Uncharacterized protein</fullName>
    </submittedName>
</protein>
<name>C1E9F9_MICCC</name>
<dbReference type="AlphaFoldDB" id="C1E9F9"/>
<proteinExistence type="predicted"/>
<reference evidence="1 2" key="1">
    <citation type="journal article" date="2009" name="Science">
        <title>Green evolution and dynamic adaptations revealed by genomes of the marine picoeukaryotes Micromonas.</title>
        <authorList>
            <person name="Worden A.Z."/>
            <person name="Lee J.H."/>
            <person name="Mock T."/>
            <person name="Rouze P."/>
            <person name="Simmons M.P."/>
            <person name="Aerts A.L."/>
            <person name="Allen A.E."/>
            <person name="Cuvelier M.L."/>
            <person name="Derelle E."/>
            <person name="Everett M.V."/>
            <person name="Foulon E."/>
            <person name="Grimwood J."/>
            <person name="Gundlach H."/>
            <person name="Henrissat B."/>
            <person name="Napoli C."/>
            <person name="McDonald S.M."/>
            <person name="Parker M.S."/>
            <person name="Rombauts S."/>
            <person name="Salamov A."/>
            <person name="Von Dassow P."/>
            <person name="Badger J.H."/>
            <person name="Coutinho P.M."/>
            <person name="Demir E."/>
            <person name="Dubchak I."/>
            <person name="Gentemann C."/>
            <person name="Eikrem W."/>
            <person name="Gready J.E."/>
            <person name="John U."/>
            <person name="Lanier W."/>
            <person name="Lindquist E.A."/>
            <person name="Lucas S."/>
            <person name="Mayer K.F."/>
            <person name="Moreau H."/>
            <person name="Not F."/>
            <person name="Otillar R."/>
            <person name="Panaud O."/>
            <person name="Pangilinan J."/>
            <person name="Paulsen I."/>
            <person name="Piegu B."/>
            <person name="Poliakov A."/>
            <person name="Robbens S."/>
            <person name="Schmutz J."/>
            <person name="Toulza E."/>
            <person name="Wyss T."/>
            <person name="Zelensky A."/>
            <person name="Zhou K."/>
            <person name="Armbrust E.V."/>
            <person name="Bhattacharya D."/>
            <person name="Goodenough U.W."/>
            <person name="Van de Peer Y."/>
            <person name="Grigoriev I.V."/>
        </authorList>
    </citation>
    <scope>NUCLEOTIDE SEQUENCE [LARGE SCALE GENOMIC DNA]</scope>
    <source>
        <strain evidence="2">RCC299 / NOUM17</strain>
    </source>
</reference>
<dbReference type="EMBL" id="CP001327">
    <property type="protein sequence ID" value="ACO64326.1"/>
    <property type="molecule type" value="Genomic_DNA"/>
</dbReference>
<dbReference type="InParanoid" id="C1E9F9"/>
<accession>C1E9F9</accession>
<organism evidence="1 2">
    <name type="scientific">Micromonas commoda (strain RCC299 / NOUM17 / CCMP2709)</name>
    <name type="common">Picoplanktonic green alga</name>
    <dbReference type="NCBI Taxonomy" id="296587"/>
    <lineage>
        <taxon>Eukaryota</taxon>
        <taxon>Viridiplantae</taxon>
        <taxon>Chlorophyta</taxon>
        <taxon>Mamiellophyceae</taxon>
        <taxon>Mamiellales</taxon>
        <taxon>Mamiellaceae</taxon>
        <taxon>Micromonas</taxon>
    </lineage>
</organism>
<dbReference type="GeneID" id="8244355"/>
<dbReference type="KEGG" id="mis:MICPUN_59000"/>
<gene>
    <name evidence="1" type="ORF">MICPUN_59000</name>
</gene>